<dbReference type="HAMAP" id="MF_00061">
    <property type="entry name" value="IspE"/>
    <property type="match status" value="1"/>
</dbReference>
<name>A0A4S8F3X0_9BURK</name>
<feature type="binding site" evidence="10">
    <location>
        <begin position="96"/>
        <end position="106"/>
    </location>
    <ligand>
        <name>ATP</name>
        <dbReference type="ChEBI" id="CHEBI:30616"/>
    </ligand>
</feature>
<dbReference type="RefSeq" id="WP_136573862.1">
    <property type="nucleotide sequence ID" value="NZ_STFG01000012.1"/>
</dbReference>
<sequence length="292" mass="31612">MLVRLDNVLAPAKLNLFLHITGVREDGYHLLQSAFVMIDWCDVLHFEVRTNSSAITREDITQPLPAEDLIVRAARLLQQAAGVVRGVHIRIEKNIPAEAGLGGGSSDAASTLLALNQLWGLHWSREQLQQIGVQLGADVPFFIGGTNAWVEGIGEKLTPLVGPLALPDARFLVIKPQAGLSTAQIFSHPLLNKESACARITDFAAMPYEFGLNALQRVAEVLCPEVKKIIYFLKGRKLRAIMTGSGSAVFAKINNSVSGDEIDALIVDIKDVFVGSEVRVCAGLFKHPFGGV</sequence>
<dbReference type="SUPFAM" id="SSF54211">
    <property type="entry name" value="Ribosomal protein S5 domain 2-like"/>
    <property type="match status" value="1"/>
</dbReference>
<comment type="similarity">
    <text evidence="1 10">Belongs to the GHMP kinase family. IspE subfamily.</text>
</comment>
<dbReference type="Gene3D" id="3.30.230.10">
    <property type="match status" value="1"/>
</dbReference>
<protein>
    <recommendedName>
        <fullName evidence="3 10">4-diphosphocytidyl-2-C-methyl-D-erythritol kinase</fullName>
        <shortName evidence="10">CMK</shortName>
        <ecNumber evidence="2 10">2.7.1.148</ecNumber>
    </recommendedName>
    <alternativeName>
        <fullName evidence="9 10">4-(cytidine-5'-diphospho)-2-C-methyl-D-erythritol kinase</fullName>
    </alternativeName>
</protein>
<proteinExistence type="inferred from homology"/>
<dbReference type="InterPro" id="IPR006204">
    <property type="entry name" value="GHMP_kinase_N_dom"/>
</dbReference>
<feature type="domain" description="GHMP kinase C-terminal" evidence="12">
    <location>
        <begin position="206"/>
        <end position="253"/>
    </location>
</feature>
<gene>
    <name evidence="10 13" type="primary">ispE</name>
    <name evidence="13" type="ORF">E9531_11235</name>
</gene>
<dbReference type="GO" id="GO:0016114">
    <property type="term" value="P:terpenoid biosynthetic process"/>
    <property type="evidence" value="ECO:0007669"/>
    <property type="project" value="UniProtKB-UniRule"/>
</dbReference>
<dbReference type="PIRSF" id="PIRSF010376">
    <property type="entry name" value="IspE"/>
    <property type="match status" value="1"/>
</dbReference>
<keyword evidence="14" id="KW-1185">Reference proteome</keyword>
<evidence type="ECO:0000256" key="7">
    <source>
        <dbReference type="ARBA" id="ARBA00022840"/>
    </source>
</evidence>
<evidence type="ECO:0000256" key="2">
    <source>
        <dbReference type="ARBA" id="ARBA00012052"/>
    </source>
</evidence>
<dbReference type="GO" id="GO:0050515">
    <property type="term" value="F:4-(cytidine 5'-diphospho)-2-C-methyl-D-erythritol kinase activity"/>
    <property type="evidence" value="ECO:0007669"/>
    <property type="project" value="UniProtKB-UniRule"/>
</dbReference>
<evidence type="ECO:0000259" key="11">
    <source>
        <dbReference type="Pfam" id="PF00288"/>
    </source>
</evidence>
<dbReference type="EMBL" id="STFG01000012">
    <property type="protein sequence ID" value="THT99901.1"/>
    <property type="molecule type" value="Genomic_DNA"/>
</dbReference>
<dbReference type="InterPro" id="IPR020568">
    <property type="entry name" value="Ribosomal_Su5_D2-typ_SF"/>
</dbReference>
<evidence type="ECO:0000256" key="9">
    <source>
        <dbReference type="ARBA" id="ARBA00032554"/>
    </source>
</evidence>
<evidence type="ECO:0000313" key="13">
    <source>
        <dbReference type="EMBL" id="THT99901.1"/>
    </source>
</evidence>
<feature type="active site" evidence="10">
    <location>
        <position position="13"/>
    </location>
</feature>
<feature type="active site" evidence="10">
    <location>
        <position position="138"/>
    </location>
</feature>
<comment type="caution">
    <text evidence="13">The sequence shown here is derived from an EMBL/GenBank/DDBJ whole genome shotgun (WGS) entry which is preliminary data.</text>
</comment>
<dbReference type="InterPro" id="IPR013750">
    <property type="entry name" value="GHMP_kinase_C_dom"/>
</dbReference>
<dbReference type="InterPro" id="IPR004424">
    <property type="entry name" value="IspE"/>
</dbReference>
<dbReference type="Pfam" id="PF08544">
    <property type="entry name" value="GHMP_kinases_C"/>
    <property type="match status" value="1"/>
</dbReference>
<evidence type="ECO:0000256" key="5">
    <source>
        <dbReference type="ARBA" id="ARBA00022741"/>
    </source>
</evidence>
<evidence type="ECO:0000256" key="4">
    <source>
        <dbReference type="ARBA" id="ARBA00022679"/>
    </source>
</evidence>
<comment type="catalytic activity">
    <reaction evidence="10">
        <text>4-CDP-2-C-methyl-D-erythritol + ATP = 4-CDP-2-C-methyl-D-erythritol 2-phosphate + ADP + H(+)</text>
        <dbReference type="Rhea" id="RHEA:18437"/>
        <dbReference type="ChEBI" id="CHEBI:15378"/>
        <dbReference type="ChEBI" id="CHEBI:30616"/>
        <dbReference type="ChEBI" id="CHEBI:57823"/>
        <dbReference type="ChEBI" id="CHEBI:57919"/>
        <dbReference type="ChEBI" id="CHEBI:456216"/>
        <dbReference type="EC" id="2.7.1.148"/>
    </reaction>
</comment>
<evidence type="ECO:0000256" key="6">
    <source>
        <dbReference type="ARBA" id="ARBA00022777"/>
    </source>
</evidence>
<dbReference type="PANTHER" id="PTHR43527">
    <property type="entry name" value="4-DIPHOSPHOCYTIDYL-2-C-METHYL-D-ERYTHRITOL KINASE, CHLOROPLASTIC"/>
    <property type="match status" value="1"/>
</dbReference>
<evidence type="ECO:0000256" key="1">
    <source>
        <dbReference type="ARBA" id="ARBA00009684"/>
    </source>
</evidence>
<dbReference type="GO" id="GO:0019288">
    <property type="term" value="P:isopentenyl diphosphate biosynthetic process, methylerythritol 4-phosphate pathway"/>
    <property type="evidence" value="ECO:0007669"/>
    <property type="project" value="UniProtKB-UniRule"/>
</dbReference>
<dbReference type="AlphaFoldDB" id="A0A4S8F3X0"/>
<dbReference type="InterPro" id="IPR036554">
    <property type="entry name" value="GHMP_kinase_C_sf"/>
</dbReference>
<keyword evidence="5 10" id="KW-0547">Nucleotide-binding</keyword>
<comment type="pathway">
    <text evidence="10">Isoprenoid biosynthesis; isopentenyl diphosphate biosynthesis via DXP pathway; isopentenyl diphosphate from 1-deoxy-D-xylulose 5-phosphate: step 3/6.</text>
</comment>
<dbReference type="Gene3D" id="3.30.70.890">
    <property type="entry name" value="GHMP kinase, C-terminal domain"/>
    <property type="match status" value="1"/>
</dbReference>
<feature type="domain" description="GHMP kinase N-terminal" evidence="11">
    <location>
        <begin position="69"/>
        <end position="145"/>
    </location>
</feature>
<dbReference type="UniPathway" id="UPA00056">
    <property type="reaction ID" value="UER00094"/>
</dbReference>
<evidence type="ECO:0000313" key="14">
    <source>
        <dbReference type="Proteomes" id="UP000308917"/>
    </source>
</evidence>
<comment type="function">
    <text evidence="10">Catalyzes the phosphorylation of the position 2 hydroxy group of 4-diphosphocytidyl-2C-methyl-D-erythritol.</text>
</comment>
<keyword evidence="8 10" id="KW-0414">Isoprene biosynthesis</keyword>
<organism evidence="13 14">
    <name type="scientific">Lampropedia puyangensis</name>
    <dbReference type="NCBI Taxonomy" id="1330072"/>
    <lineage>
        <taxon>Bacteria</taxon>
        <taxon>Pseudomonadati</taxon>
        <taxon>Pseudomonadota</taxon>
        <taxon>Betaproteobacteria</taxon>
        <taxon>Burkholderiales</taxon>
        <taxon>Comamonadaceae</taxon>
        <taxon>Lampropedia</taxon>
    </lineage>
</organism>
<dbReference type="OrthoDB" id="9809438at2"/>
<evidence type="ECO:0000256" key="10">
    <source>
        <dbReference type="HAMAP-Rule" id="MF_00061"/>
    </source>
</evidence>
<dbReference type="GO" id="GO:0005524">
    <property type="term" value="F:ATP binding"/>
    <property type="evidence" value="ECO:0007669"/>
    <property type="project" value="UniProtKB-UniRule"/>
</dbReference>
<dbReference type="Proteomes" id="UP000308917">
    <property type="component" value="Unassembled WGS sequence"/>
</dbReference>
<evidence type="ECO:0000256" key="8">
    <source>
        <dbReference type="ARBA" id="ARBA00023229"/>
    </source>
</evidence>
<keyword evidence="7 10" id="KW-0067">ATP-binding</keyword>
<evidence type="ECO:0000259" key="12">
    <source>
        <dbReference type="Pfam" id="PF08544"/>
    </source>
</evidence>
<dbReference type="SUPFAM" id="SSF55060">
    <property type="entry name" value="GHMP Kinase, C-terminal domain"/>
    <property type="match status" value="1"/>
</dbReference>
<reference evidence="13 14" key="1">
    <citation type="journal article" date="2015" name="Antonie Van Leeuwenhoek">
        <title>Lampropedia puyangensis sp. nov., isolated from symptomatic bark of Populus ? euramericana canker and emended description of Lampropedia hyalina (Ehrenberg 1832) Lee et al. 2004.</title>
        <authorList>
            <person name="Li Y."/>
            <person name="Wang T."/>
            <person name="Piao C.G."/>
            <person name="Wang L.F."/>
            <person name="Tian G.Z."/>
            <person name="Zhu T.H."/>
            <person name="Guo M.W."/>
        </authorList>
    </citation>
    <scope>NUCLEOTIDE SEQUENCE [LARGE SCALE GENOMIC DNA]</scope>
    <source>
        <strain evidence="13 14">2-bin</strain>
    </source>
</reference>
<accession>A0A4S8F3X0</accession>
<dbReference type="NCBIfam" id="TIGR00154">
    <property type="entry name" value="ispE"/>
    <property type="match status" value="1"/>
</dbReference>
<keyword evidence="4 10" id="KW-0808">Transferase</keyword>
<dbReference type="EC" id="2.7.1.148" evidence="2 10"/>
<dbReference type="InterPro" id="IPR014721">
    <property type="entry name" value="Ribsml_uS5_D2-typ_fold_subgr"/>
</dbReference>
<keyword evidence="6 10" id="KW-0418">Kinase</keyword>
<dbReference type="PANTHER" id="PTHR43527:SF2">
    <property type="entry name" value="4-DIPHOSPHOCYTIDYL-2-C-METHYL-D-ERYTHRITOL KINASE, CHLOROPLASTIC"/>
    <property type="match status" value="1"/>
</dbReference>
<evidence type="ECO:0000256" key="3">
    <source>
        <dbReference type="ARBA" id="ARBA00017473"/>
    </source>
</evidence>
<dbReference type="Pfam" id="PF00288">
    <property type="entry name" value="GHMP_kinases_N"/>
    <property type="match status" value="1"/>
</dbReference>